<evidence type="ECO:0000313" key="3">
    <source>
        <dbReference type="Proteomes" id="UP000838763"/>
    </source>
</evidence>
<accession>A0A9P1H5F6</accession>
<gene>
    <name evidence="2" type="ORF">PPNO1_LOCUS5933</name>
</gene>
<dbReference type="EMBL" id="CALLCH030000015">
    <property type="protein sequence ID" value="CAI4216276.1"/>
    <property type="molecule type" value="Genomic_DNA"/>
</dbReference>
<evidence type="ECO:0000256" key="1">
    <source>
        <dbReference type="SAM" id="MobiDB-lite"/>
    </source>
</evidence>
<feature type="region of interest" description="Disordered" evidence="1">
    <location>
        <begin position="57"/>
        <end position="214"/>
    </location>
</feature>
<evidence type="ECO:0000313" key="2">
    <source>
        <dbReference type="EMBL" id="CAI4216276.1"/>
    </source>
</evidence>
<keyword evidence="3" id="KW-1185">Reference proteome</keyword>
<feature type="compositionally biased region" description="Polar residues" evidence="1">
    <location>
        <begin position="87"/>
        <end position="114"/>
    </location>
</feature>
<name>A0A9P1H5F6_9PEZI</name>
<proteinExistence type="predicted"/>
<comment type="caution">
    <text evidence="2">The sequence shown here is derived from an EMBL/GenBank/DDBJ whole genome shotgun (WGS) entry which is preliminary data.</text>
</comment>
<sequence>MLRRRGGSPHLWARCIGPRKVCSMGRRRLWLPFPCPECEEDFRRRQRTMQAEHARAAAEAKYNTRQASRKQGEPTEFTEMTEWPRGTYTQEGNPVGSVQGSSVREHGTQVSGESQGRGHQGTERPVKKSKYHPEPLRLRKAGPGAPKGTQPVAASSQKGPREAESPLQRNLLRALTKPLPPSPGSNPGLLHHINPRRASASDEHPVGHQLRKGV</sequence>
<feature type="compositionally biased region" description="Basic and acidic residues" evidence="1">
    <location>
        <begin position="120"/>
        <end position="137"/>
    </location>
</feature>
<dbReference type="AlphaFoldDB" id="A0A9P1H5F6"/>
<reference evidence="2" key="1">
    <citation type="submission" date="2022-11" db="EMBL/GenBank/DDBJ databases">
        <authorList>
            <person name="Scott C."/>
            <person name="Bruce N."/>
        </authorList>
    </citation>
    <scope>NUCLEOTIDE SEQUENCE</scope>
</reference>
<protein>
    <submittedName>
        <fullName evidence="2">Uncharacterized protein</fullName>
    </submittedName>
</protein>
<organism evidence="2 3">
    <name type="scientific">Parascedosporium putredinis</name>
    <dbReference type="NCBI Taxonomy" id="1442378"/>
    <lineage>
        <taxon>Eukaryota</taxon>
        <taxon>Fungi</taxon>
        <taxon>Dikarya</taxon>
        <taxon>Ascomycota</taxon>
        <taxon>Pezizomycotina</taxon>
        <taxon>Sordariomycetes</taxon>
        <taxon>Hypocreomycetidae</taxon>
        <taxon>Microascales</taxon>
        <taxon>Microascaceae</taxon>
        <taxon>Parascedosporium</taxon>
    </lineage>
</organism>
<dbReference type="Proteomes" id="UP000838763">
    <property type="component" value="Unassembled WGS sequence"/>
</dbReference>